<dbReference type="FunFam" id="4.10.410.10:FF:000048">
    <property type="entry name" value="Protein CBR-MLT-11"/>
    <property type="match status" value="1"/>
</dbReference>
<dbReference type="InterPro" id="IPR050098">
    <property type="entry name" value="TFPI/VKTCI-like"/>
</dbReference>
<feature type="compositionally biased region" description="Acidic residues" evidence="7">
    <location>
        <begin position="847"/>
        <end position="859"/>
    </location>
</feature>
<feature type="region of interest" description="Disordered" evidence="7">
    <location>
        <begin position="287"/>
        <end position="541"/>
    </location>
</feature>
<evidence type="ECO:0000313" key="10">
    <source>
        <dbReference type="Proteomes" id="UP000252519"/>
    </source>
</evidence>
<feature type="compositionally biased region" description="Polar residues" evidence="7">
    <location>
        <begin position="520"/>
        <end position="538"/>
    </location>
</feature>
<evidence type="ECO:0000256" key="3">
    <source>
        <dbReference type="ARBA" id="ARBA00022656"/>
    </source>
</evidence>
<feature type="compositionally biased region" description="Basic and acidic residues" evidence="7">
    <location>
        <begin position="2104"/>
        <end position="2119"/>
    </location>
</feature>
<feature type="compositionally biased region" description="Polar residues" evidence="7">
    <location>
        <begin position="418"/>
        <end position="433"/>
    </location>
</feature>
<dbReference type="PANTHER" id="PTHR10083:SF217">
    <property type="entry name" value="BOOPHILIN-H2"/>
    <property type="match status" value="1"/>
</dbReference>
<dbReference type="CDD" id="cd00109">
    <property type="entry name" value="Kunitz-type"/>
    <property type="match status" value="3"/>
</dbReference>
<feature type="region of interest" description="Disordered" evidence="7">
    <location>
        <begin position="1103"/>
        <end position="1171"/>
    </location>
</feature>
<feature type="region of interest" description="Disordered" evidence="7">
    <location>
        <begin position="1"/>
        <end position="28"/>
    </location>
</feature>
<feature type="compositionally biased region" description="Polar residues" evidence="7">
    <location>
        <begin position="486"/>
        <end position="511"/>
    </location>
</feature>
<feature type="compositionally biased region" description="Low complexity" evidence="7">
    <location>
        <begin position="1277"/>
        <end position="1345"/>
    </location>
</feature>
<reference evidence="9 10" key="1">
    <citation type="submission" date="2014-10" db="EMBL/GenBank/DDBJ databases">
        <title>Draft genome of the hookworm Ancylostoma caninum.</title>
        <authorList>
            <person name="Mitreva M."/>
        </authorList>
    </citation>
    <scope>NUCLEOTIDE SEQUENCE [LARGE SCALE GENOMIC DNA]</scope>
    <source>
        <strain evidence="9 10">Baltimore</strain>
    </source>
</reference>
<feature type="compositionally biased region" description="Polar residues" evidence="7">
    <location>
        <begin position="391"/>
        <end position="408"/>
    </location>
</feature>
<feature type="region of interest" description="Disordered" evidence="7">
    <location>
        <begin position="604"/>
        <end position="637"/>
    </location>
</feature>
<evidence type="ECO:0000256" key="6">
    <source>
        <dbReference type="ARBA" id="ARBA00023157"/>
    </source>
</evidence>
<sequence>ARETEIAYSTTTQPRHSFEPGDSARTPPQRVVFHQKSHPVIESNSRETVVKPLEALAVNPRPPTDVPREPQPTAGNWPAQTITRPTQPQVKAFVEESGTDLDRNEVPRQYSAATQPRSYAMNSISSYNPQQNNNLAGLSPPVDPTYFTYNSQHLGAARNRQFAVNSVPFDKQFMLERNPWLQQNRLPQVRAMAPQVFSSAAQGQPIQQQPFVHPSQVIVRTQSAHAGVRHSGMNPVQITPEQVSNSQPQLATDPRVIPQGTFIQKGPIATPVSPFGVLPRREGLAENIQPIRTVQNTHETSPPQQTTPMVSSLPPVGLQSDKSVLQGSNQRSLASDGSEGDAKSPQMASTRTVAPLFSRTVTSTGAHAKEGNERNEQAVFPATPKSVPIRTVQNTHETSPPQQTTPMVSSLPPVGVQSDRSVLQGSNQRSLASDGSEGDAKSPQMASTRTVAPLFSRTVTSTGAHAKEGNERNEQAVFPATPKSVVEQTGHVSSENRSNQQNLHQGGQADQPSKWHENPRQSATVTSERATPTDSRNLQYPPAVKYRTSETRVAYVEENHQPTSRTEFPRRHIENNRMVVTLPEKTSSHVEDDIVKTKAEWVNSRDSNAAKEDVRTTHPVPPPPTRTTAQGKTNEEFPAGLDRSQFIYYNGDYYAPTIPGIRISKTGSDSAVLKFPLIEGPPEEMFREFQRHSKEFQNAIPFVNAARSAVEEQKSSVDNSPLDIMDKTLYLKQEGSVINAPPVRVPDKRPRKLQELSEQFTTKDNEYPVFLRAPPPNSTRTQAPQHTLNQANPIHDLPYDNFPQHMQVVNNTFTDLNTNRRQSDQRPNLPTRLNIKPISSFTGVVSGDDEQDEEDEDVEEVPRRAAGVTQVRTQEPIGVENYRSPTPFLRGVSTNPHAAHDTISTETNRPSVHEPSYSTSTLASDVVTDAVTSSEFTSITDDASDNKDRNYEQSTRPTDAGSLKDHSSTGTSTVSPDTSDDLPVDDASPEDSSEDTSDSTTAPSLSSMPSAATESIASVDLSTILSVSVSSTVSVSPSTESSITAGTVTAITSTPLITESTTSPTMTTSKEPKTSRRATETTTVAGTATTTVAITVAKKTENPLDFAFSEDENKEDESSENEQEIAPDEEVERFAASDMPPPPPPPPTQSERRPAAKPTAKAANDTGSQALRKIEILPKVTSTTHAPTTTVAVTVDSTTLKPAPANITTFTENDARHPEDLSPPAPASSWEAPTSEEMVGYPVGREPVPLAPTGIGRNMASLDLDGLEEPTTIIPLASRPQTTASTTQSTTTARTTTVAATTTPTTTTQPPTEATTEQTTQRTTTRAPTTTRAATTRPTPQTSAPLVITPPVPKATPGSPAPSAAVLSARVVCTLPPDAGTCFEYVPRWFFNAQSGQCEQFSYGSCGGNENNFVDRSLCELKCIQSQNSILSHVPERCTYEKSGGFGKGYNVKWYFNMRNLRCEQFVYEGQGGNENQFETLSDCERACSPQPAPFVPPVQTTTEATRPPAPATAPPQILRPISENEENQNPSQEISEDIDAEYDELFSSLPPSAPITAAPTVSPSISNSVDSRVGVIPQTAPLPPVPEDTRPPGSEPRPPAVQAAKTVVQQEQPAEIPTINVINTEKKKEVYKAEPLPAKPVTSGNEALPIVGASPPMSVNYQTGEVKNRASGIRTFQESSGRLVVEDSDLTEDEAAKRRDSLSCPNGLQEIRYADGRPVMCLPGKNQCPEKSVCFFNGMDFFCCPNEEDPYDKHVFGGYDGEETKHGYKVFGPLNIRRLMDEVPIRVRRHSVLSRQKRQTSMDSAFNTAPASFNIDSVTAPLRFDDEKPRQVSRAQRMRTKPIPPNHGNPICIEPLVPGDCGAAHLRYYYDRDSDSCRLFYYSGCKGNNNNFGSLIDCQRLCVLEGQRPQSENRSPPPSPAPLHPGQCPDGKAPLGGSAPVLCGNSTDSIGCPVGFFCLAGPPDVCCPQSGAEKKEEKSPVRFAPEIPGVPRAHSRKAHLSTPKFMCPDASDPLMGQNGNPTPCGAGFDGVKMCPKGFYCAIDVEKQTRMCCPLYGAAERIPSEQVIAPYFGRRPSNPGEVVERGSLPSDQVEFASRSLNSKSLERVPDEESSEDAHPRAPVVQATTTSTFGEDSGEFDEMDDEEEEDGMAHLMLKPAELGPSPATSALPNDSVSEAATEHVIDLPTEPPVVEETTAVKEVVDASVCQIKPSEGRTCREDEQPPRTNLHYFYSPRDRRCKLYFYRGCGGNANRFEKKADCERLCLQ</sequence>
<proteinExistence type="predicted"/>
<feature type="region of interest" description="Disordered" evidence="7">
    <location>
        <begin position="1548"/>
        <end position="1602"/>
    </location>
</feature>
<feature type="region of interest" description="Disordered" evidence="7">
    <location>
        <begin position="1492"/>
        <end position="1534"/>
    </location>
</feature>
<keyword evidence="5" id="KW-0722">Serine protease inhibitor</keyword>
<accession>A0A368GLK3</accession>
<dbReference type="InterPro" id="IPR002223">
    <property type="entry name" value="Kunitz_BPTI"/>
</dbReference>
<dbReference type="PROSITE" id="PS50279">
    <property type="entry name" value="BPTI_KUNITZ_2"/>
    <property type="match status" value="4"/>
</dbReference>
<protein>
    <submittedName>
        <fullName evidence="9">Kunitz/Bovine pancreatic trypsin inhibitor domain protein</fullName>
    </submittedName>
</protein>
<dbReference type="FunFam" id="4.10.410.10:FF:000020">
    <property type="entry name" value="Collagen, type VI, alpha 3"/>
    <property type="match status" value="1"/>
</dbReference>
<feature type="region of interest" description="Disordered" evidence="7">
    <location>
        <begin position="53"/>
        <end position="81"/>
    </location>
</feature>
<dbReference type="PANTHER" id="PTHR10083">
    <property type="entry name" value="KUNITZ-TYPE PROTEASE INHIBITOR-RELATED"/>
    <property type="match status" value="1"/>
</dbReference>
<feature type="compositionally biased region" description="Basic and acidic residues" evidence="7">
    <location>
        <begin position="367"/>
        <end position="376"/>
    </location>
</feature>
<dbReference type="EMBL" id="JOJR01000106">
    <property type="protein sequence ID" value="RCN45262.1"/>
    <property type="molecule type" value="Genomic_DNA"/>
</dbReference>
<feature type="compositionally biased region" description="Polar residues" evidence="7">
    <location>
        <begin position="968"/>
        <end position="977"/>
    </location>
</feature>
<dbReference type="Gene3D" id="4.10.410.10">
    <property type="entry name" value="Pancreatic trypsin inhibitor Kunitz domain"/>
    <property type="match status" value="4"/>
</dbReference>
<feature type="compositionally biased region" description="Pro residues" evidence="7">
    <location>
        <begin position="1139"/>
        <end position="1148"/>
    </location>
</feature>
<keyword evidence="10" id="KW-1185">Reference proteome</keyword>
<feature type="domain" description="BPTI/Kunitz inhibitor" evidence="8">
    <location>
        <begin position="1853"/>
        <end position="1903"/>
    </location>
</feature>
<feature type="compositionally biased region" description="Acidic residues" evidence="7">
    <location>
        <begin position="1108"/>
        <end position="1131"/>
    </location>
</feature>
<keyword evidence="2" id="KW-0964">Secreted</keyword>
<feature type="non-terminal residue" evidence="9">
    <location>
        <position position="1"/>
    </location>
</feature>
<feature type="compositionally biased region" description="Basic and acidic residues" evidence="7">
    <location>
        <begin position="465"/>
        <end position="474"/>
    </location>
</feature>
<evidence type="ECO:0000313" key="9">
    <source>
        <dbReference type="EMBL" id="RCN45262.1"/>
    </source>
</evidence>
<gene>
    <name evidence="9" type="ORF">ANCCAN_08762</name>
</gene>
<feature type="domain" description="BPTI/Kunitz inhibitor" evidence="8">
    <location>
        <begin position="1373"/>
        <end position="1423"/>
    </location>
</feature>
<dbReference type="SMART" id="SM00289">
    <property type="entry name" value="WR1"/>
    <property type="match status" value="3"/>
</dbReference>
<evidence type="ECO:0000256" key="4">
    <source>
        <dbReference type="ARBA" id="ARBA00022690"/>
    </source>
</evidence>
<dbReference type="InterPro" id="IPR020901">
    <property type="entry name" value="Prtase_inh_Kunz-CS"/>
</dbReference>
<feature type="compositionally biased region" description="Polar residues" evidence="7">
    <location>
        <begin position="320"/>
        <end position="335"/>
    </location>
</feature>
<feature type="compositionally biased region" description="Acidic residues" evidence="7">
    <location>
        <begin position="978"/>
        <end position="997"/>
    </location>
</feature>
<feature type="compositionally biased region" description="Acidic residues" evidence="7">
    <location>
        <begin position="2135"/>
        <end position="2149"/>
    </location>
</feature>
<dbReference type="Pfam" id="PF00014">
    <property type="entry name" value="Kunitz_BPTI"/>
    <property type="match status" value="4"/>
</dbReference>
<keyword evidence="6" id="KW-1015">Disulfide bond</keyword>
<dbReference type="SMART" id="SM00131">
    <property type="entry name" value="KU"/>
    <property type="match status" value="4"/>
</dbReference>
<feature type="domain" description="BPTI/Kunitz inhibitor" evidence="8">
    <location>
        <begin position="2208"/>
        <end position="2265"/>
    </location>
</feature>
<dbReference type="InterPro" id="IPR028150">
    <property type="entry name" value="Lustrin_cystein"/>
</dbReference>
<evidence type="ECO:0000256" key="5">
    <source>
        <dbReference type="ARBA" id="ARBA00022900"/>
    </source>
</evidence>
<keyword evidence="3" id="KW-0800">Toxin</keyword>
<evidence type="ECO:0000256" key="7">
    <source>
        <dbReference type="SAM" id="MobiDB-lite"/>
    </source>
</evidence>
<dbReference type="InterPro" id="IPR036880">
    <property type="entry name" value="Kunitz_BPTI_sf"/>
</dbReference>
<name>A0A368GLK3_ANCCA</name>
<dbReference type="GO" id="GO:0005615">
    <property type="term" value="C:extracellular space"/>
    <property type="evidence" value="ECO:0007669"/>
    <property type="project" value="TreeGrafter"/>
</dbReference>
<feature type="compositionally biased region" description="Basic and acidic residues" evidence="7">
    <location>
        <begin position="1070"/>
        <end position="1079"/>
    </location>
</feature>
<feature type="compositionally biased region" description="Low complexity" evidence="7">
    <location>
        <begin position="1058"/>
        <end position="1069"/>
    </location>
</feature>
<dbReference type="InterPro" id="IPR006150">
    <property type="entry name" value="Cys_repeat_1"/>
</dbReference>
<dbReference type="GO" id="GO:0004867">
    <property type="term" value="F:serine-type endopeptidase inhibitor activity"/>
    <property type="evidence" value="ECO:0007669"/>
    <property type="project" value="UniProtKB-KW"/>
</dbReference>
<dbReference type="PRINTS" id="PR00759">
    <property type="entry name" value="BASICPTASE"/>
</dbReference>
<feature type="region of interest" description="Disordered" evidence="7">
    <location>
        <begin position="938"/>
        <end position="1011"/>
    </location>
</feature>
<feature type="compositionally biased region" description="Polar residues" evidence="7">
    <location>
        <begin position="290"/>
        <end position="310"/>
    </location>
</feature>
<feature type="region of interest" description="Disordered" evidence="7">
    <location>
        <begin position="1909"/>
        <end position="1931"/>
    </location>
</feature>
<feature type="region of interest" description="Disordered" evidence="7">
    <location>
        <begin position="841"/>
        <end position="921"/>
    </location>
</feature>
<evidence type="ECO:0000256" key="1">
    <source>
        <dbReference type="ARBA" id="ARBA00004613"/>
    </source>
</evidence>
<comment type="caution">
    <text evidence="9">The sequence shown here is derived from an EMBL/GenBank/DDBJ whole genome shotgun (WGS) entry which is preliminary data.</text>
</comment>
<feature type="compositionally biased region" description="Polar residues" evidence="7">
    <location>
        <begin position="892"/>
        <end position="921"/>
    </location>
</feature>
<dbReference type="CDD" id="cd22626">
    <property type="entry name" value="Kunitz_ixolaris_2"/>
    <property type="match status" value="1"/>
</dbReference>
<organism evidence="9 10">
    <name type="scientific">Ancylostoma caninum</name>
    <name type="common">Dog hookworm</name>
    <dbReference type="NCBI Taxonomy" id="29170"/>
    <lineage>
        <taxon>Eukaryota</taxon>
        <taxon>Metazoa</taxon>
        <taxon>Ecdysozoa</taxon>
        <taxon>Nematoda</taxon>
        <taxon>Chromadorea</taxon>
        <taxon>Rhabditida</taxon>
        <taxon>Rhabditina</taxon>
        <taxon>Rhabditomorpha</taxon>
        <taxon>Strongyloidea</taxon>
        <taxon>Ancylostomatidae</taxon>
        <taxon>Ancylostomatinae</taxon>
        <taxon>Ancylostoma</taxon>
    </lineage>
</organism>
<dbReference type="PROSITE" id="PS00280">
    <property type="entry name" value="BPTI_KUNITZ_1"/>
    <property type="match status" value="1"/>
</dbReference>
<feature type="region of interest" description="Disordered" evidence="7">
    <location>
        <begin position="1275"/>
        <end position="1356"/>
    </location>
</feature>
<feature type="region of interest" description="Disordered" evidence="7">
    <location>
        <begin position="2097"/>
        <end position="2149"/>
    </location>
</feature>
<comment type="subcellular location">
    <subcellularLocation>
        <location evidence="1">Secreted</location>
    </subcellularLocation>
</comment>
<dbReference type="Pfam" id="PF14625">
    <property type="entry name" value="Lustrin_cystein"/>
    <property type="match status" value="2"/>
</dbReference>
<keyword evidence="4" id="KW-0646">Protease inhibitor</keyword>
<feature type="compositionally biased region" description="Polar residues" evidence="7">
    <location>
        <begin position="1560"/>
        <end position="1571"/>
    </location>
</feature>
<feature type="region of interest" description="Disordered" evidence="7">
    <location>
        <begin position="1054"/>
        <end position="1086"/>
    </location>
</feature>
<evidence type="ECO:0000256" key="2">
    <source>
        <dbReference type="ARBA" id="ARBA00022525"/>
    </source>
</evidence>
<dbReference type="Proteomes" id="UP000252519">
    <property type="component" value="Unassembled WGS sequence"/>
</dbReference>
<dbReference type="SUPFAM" id="SSF57362">
    <property type="entry name" value="BPTI-like"/>
    <property type="match status" value="4"/>
</dbReference>
<dbReference type="STRING" id="29170.A0A368GLK3"/>
<evidence type="ECO:0000259" key="8">
    <source>
        <dbReference type="PROSITE" id="PS50279"/>
    </source>
</evidence>
<feature type="domain" description="BPTI/Kunitz inhibitor" evidence="8">
    <location>
        <begin position="1438"/>
        <end position="1488"/>
    </location>
</feature>
<dbReference type="OrthoDB" id="4473401at2759"/>